<dbReference type="AlphaFoldDB" id="A0A8S1N874"/>
<sequence length="98" mass="12384">MKRYIVYMYQYKVRIKFIRQILQEKSQKRAQKEFKFIKQFQKRQEEEIKKREKRQKGKKFIKQFKLCEFRYCGIIKNLKIKIQIQIEIKVEFKIKTKG</sequence>
<reference evidence="1" key="1">
    <citation type="submission" date="2021-01" db="EMBL/GenBank/DDBJ databases">
        <authorList>
            <consortium name="Genoscope - CEA"/>
            <person name="William W."/>
        </authorList>
    </citation>
    <scope>NUCLEOTIDE SEQUENCE</scope>
</reference>
<evidence type="ECO:0000313" key="1">
    <source>
        <dbReference type="EMBL" id="CAD8085365.1"/>
    </source>
</evidence>
<evidence type="ECO:0000313" key="2">
    <source>
        <dbReference type="Proteomes" id="UP000692954"/>
    </source>
</evidence>
<gene>
    <name evidence="1" type="ORF">PSON_ATCC_30995.1.T0480120</name>
</gene>
<accession>A0A8S1N874</accession>
<organism evidence="1 2">
    <name type="scientific">Paramecium sonneborni</name>
    <dbReference type="NCBI Taxonomy" id="65129"/>
    <lineage>
        <taxon>Eukaryota</taxon>
        <taxon>Sar</taxon>
        <taxon>Alveolata</taxon>
        <taxon>Ciliophora</taxon>
        <taxon>Intramacronucleata</taxon>
        <taxon>Oligohymenophorea</taxon>
        <taxon>Peniculida</taxon>
        <taxon>Parameciidae</taxon>
        <taxon>Paramecium</taxon>
    </lineage>
</organism>
<keyword evidence="2" id="KW-1185">Reference proteome</keyword>
<protein>
    <submittedName>
        <fullName evidence="1">Uncharacterized protein</fullName>
    </submittedName>
</protein>
<dbReference type="EMBL" id="CAJJDN010000048">
    <property type="protein sequence ID" value="CAD8085365.1"/>
    <property type="molecule type" value="Genomic_DNA"/>
</dbReference>
<comment type="caution">
    <text evidence="1">The sequence shown here is derived from an EMBL/GenBank/DDBJ whole genome shotgun (WGS) entry which is preliminary data.</text>
</comment>
<name>A0A8S1N874_9CILI</name>
<dbReference type="Proteomes" id="UP000692954">
    <property type="component" value="Unassembled WGS sequence"/>
</dbReference>
<proteinExistence type="predicted"/>